<dbReference type="PANTHER" id="PTHR30290:SF38">
    <property type="entry name" value="D,D-DIPEPTIDE-BINDING PERIPLASMIC PROTEIN DDPA-RELATED"/>
    <property type="match status" value="1"/>
</dbReference>
<dbReference type="RefSeq" id="WP_094806610.1">
    <property type="nucleotide sequence ID" value="NZ_NEVT01000004.1"/>
</dbReference>
<dbReference type="AlphaFoldDB" id="A0A261VWE4"/>
<organism evidence="5 6">
    <name type="scientific">Bordetella genomosp. 2</name>
    <dbReference type="NCBI Taxonomy" id="1983456"/>
    <lineage>
        <taxon>Bacteria</taxon>
        <taxon>Pseudomonadati</taxon>
        <taxon>Pseudomonadota</taxon>
        <taxon>Betaproteobacteria</taxon>
        <taxon>Burkholderiales</taxon>
        <taxon>Alcaligenaceae</taxon>
        <taxon>Bordetella</taxon>
    </lineage>
</organism>
<evidence type="ECO:0000256" key="1">
    <source>
        <dbReference type="ARBA" id="ARBA00005695"/>
    </source>
</evidence>
<dbReference type="SUPFAM" id="SSF53850">
    <property type="entry name" value="Periplasmic binding protein-like II"/>
    <property type="match status" value="1"/>
</dbReference>
<keyword evidence="2 3" id="KW-0732">Signal</keyword>
<dbReference type="Gene3D" id="3.10.105.10">
    <property type="entry name" value="Dipeptide-binding Protein, Domain 3"/>
    <property type="match status" value="1"/>
</dbReference>
<feature type="signal peptide" evidence="3">
    <location>
        <begin position="1"/>
        <end position="26"/>
    </location>
</feature>
<sequence>MVLRRCRRWAGVLALACAAASTQAWAGREDDTLVVAFQREVVNLDYLYTTSQEHVILSDLTDDRLFDVDTKTNEISPMLATSYKYVDDTTIDVTLREGVHFHSGAPFSADDVVYTYNWVLSPDSGTRASGTVSRWLKSVEKLGPLQVRFHLKAVYPLALRDMARRIPIRRNGAYEVDGKNDRGAQALHPDGLGPYRVESFQPGQKVVLARFDDYYAGSPKGRAAIGRIVARTIPDWGTQQAELMSGGVDWAYDMPLDVAQSMAATGRAVSKAGPSLRVSFVVLDASGVTGPNPLADVKVRRALNYAVNRQAIAEFLIGGVAEPLYTACHPTQFGCSQDVPRYPYDLAKAKALLAEAHYKQDQPLDLWAYRDRAVAEAVAADLSAAGVNVKLRYGQLASLDRARAAGKIRAYIGSWANGGTADTAMIARVHFGDTDRNLSRNPEVMRLVTDAERTNDSARRADLYHQALQIIADQAYWIPLYTYSVNYLMSPDLEFPIPPDGLPRLYEARWKQP</sequence>
<keyword evidence="6" id="KW-1185">Reference proteome</keyword>
<evidence type="ECO:0000313" key="6">
    <source>
        <dbReference type="Proteomes" id="UP000215633"/>
    </source>
</evidence>
<dbReference type="Gene3D" id="3.40.190.10">
    <property type="entry name" value="Periplasmic binding protein-like II"/>
    <property type="match status" value="1"/>
</dbReference>
<dbReference type="Proteomes" id="UP000215633">
    <property type="component" value="Unassembled WGS sequence"/>
</dbReference>
<evidence type="ECO:0000259" key="4">
    <source>
        <dbReference type="Pfam" id="PF00496"/>
    </source>
</evidence>
<dbReference type="Pfam" id="PF00496">
    <property type="entry name" value="SBP_bac_5"/>
    <property type="match status" value="1"/>
</dbReference>
<comment type="caution">
    <text evidence="5">The sequence shown here is derived from an EMBL/GenBank/DDBJ whole genome shotgun (WGS) entry which is preliminary data.</text>
</comment>
<evidence type="ECO:0000313" key="5">
    <source>
        <dbReference type="EMBL" id="OZI78438.1"/>
    </source>
</evidence>
<dbReference type="InterPro" id="IPR030678">
    <property type="entry name" value="Peptide/Ni-bd"/>
</dbReference>
<reference evidence="6" key="1">
    <citation type="submission" date="2017-05" db="EMBL/GenBank/DDBJ databases">
        <title>Complete and WGS of Bordetella genogroups.</title>
        <authorList>
            <person name="Spilker T."/>
            <person name="Lipuma J."/>
        </authorList>
    </citation>
    <scope>NUCLEOTIDE SEQUENCE [LARGE SCALE GENOMIC DNA]</scope>
    <source>
        <strain evidence="6">AU8256</strain>
    </source>
</reference>
<evidence type="ECO:0000256" key="3">
    <source>
        <dbReference type="SAM" id="SignalP"/>
    </source>
</evidence>
<evidence type="ECO:0000256" key="2">
    <source>
        <dbReference type="ARBA" id="ARBA00022729"/>
    </source>
</evidence>
<name>A0A261VWE4_9BORD</name>
<proteinExistence type="inferred from homology"/>
<feature type="chain" id="PRO_5012808495" evidence="3">
    <location>
        <begin position="27"/>
        <end position="513"/>
    </location>
</feature>
<protein>
    <submittedName>
        <fullName evidence="5">ABC transporter substrate-binding protein</fullName>
    </submittedName>
</protein>
<comment type="similarity">
    <text evidence="1">Belongs to the bacterial solute-binding protein 5 family.</text>
</comment>
<dbReference type="Gene3D" id="3.90.76.10">
    <property type="entry name" value="Dipeptide-binding Protein, Domain 1"/>
    <property type="match status" value="1"/>
</dbReference>
<dbReference type="GO" id="GO:0030288">
    <property type="term" value="C:outer membrane-bounded periplasmic space"/>
    <property type="evidence" value="ECO:0007669"/>
    <property type="project" value="UniProtKB-ARBA"/>
</dbReference>
<gene>
    <name evidence="5" type="ORF">CAL24_10015</name>
</gene>
<dbReference type="EMBL" id="NEVT01000004">
    <property type="protein sequence ID" value="OZI78438.1"/>
    <property type="molecule type" value="Genomic_DNA"/>
</dbReference>
<dbReference type="GO" id="GO:1904680">
    <property type="term" value="F:peptide transmembrane transporter activity"/>
    <property type="evidence" value="ECO:0007669"/>
    <property type="project" value="TreeGrafter"/>
</dbReference>
<dbReference type="PIRSF" id="PIRSF002741">
    <property type="entry name" value="MppA"/>
    <property type="match status" value="1"/>
</dbReference>
<dbReference type="GO" id="GO:0043190">
    <property type="term" value="C:ATP-binding cassette (ABC) transporter complex"/>
    <property type="evidence" value="ECO:0007669"/>
    <property type="project" value="InterPro"/>
</dbReference>
<dbReference type="InterPro" id="IPR039424">
    <property type="entry name" value="SBP_5"/>
</dbReference>
<accession>A0A261VWE4</accession>
<dbReference type="GO" id="GO:0015833">
    <property type="term" value="P:peptide transport"/>
    <property type="evidence" value="ECO:0007669"/>
    <property type="project" value="TreeGrafter"/>
</dbReference>
<feature type="domain" description="Solute-binding protein family 5" evidence="4">
    <location>
        <begin position="74"/>
        <end position="423"/>
    </location>
</feature>
<dbReference type="PANTHER" id="PTHR30290">
    <property type="entry name" value="PERIPLASMIC BINDING COMPONENT OF ABC TRANSPORTER"/>
    <property type="match status" value="1"/>
</dbReference>
<dbReference type="InterPro" id="IPR000914">
    <property type="entry name" value="SBP_5_dom"/>
</dbReference>